<dbReference type="GO" id="GO:0015344">
    <property type="term" value="F:siderophore uptake transmembrane transporter activity"/>
    <property type="evidence" value="ECO:0007669"/>
    <property type="project" value="TreeGrafter"/>
</dbReference>
<reference evidence="8" key="1">
    <citation type="submission" date="2006-10" db="EMBL/GenBank/DDBJ databases">
        <title>Complete sequence of Solibacter usitatus Ellin6076.</title>
        <authorList>
            <consortium name="US DOE Joint Genome Institute"/>
            <person name="Copeland A."/>
            <person name="Lucas S."/>
            <person name="Lapidus A."/>
            <person name="Barry K."/>
            <person name="Detter J.C."/>
            <person name="Glavina del Rio T."/>
            <person name="Hammon N."/>
            <person name="Israni S."/>
            <person name="Dalin E."/>
            <person name="Tice H."/>
            <person name="Pitluck S."/>
            <person name="Thompson L.S."/>
            <person name="Brettin T."/>
            <person name="Bruce D."/>
            <person name="Han C."/>
            <person name="Tapia R."/>
            <person name="Gilna P."/>
            <person name="Schmutz J."/>
            <person name="Larimer F."/>
            <person name="Land M."/>
            <person name="Hauser L."/>
            <person name="Kyrpides N."/>
            <person name="Mikhailova N."/>
            <person name="Janssen P.H."/>
            <person name="Kuske C.R."/>
            <person name="Richardson P."/>
        </authorList>
    </citation>
    <scope>NUCLEOTIDE SEQUENCE</scope>
    <source>
        <strain evidence="8">Ellin6076</strain>
    </source>
</reference>
<evidence type="ECO:0000313" key="8">
    <source>
        <dbReference type="EMBL" id="ABJ81154.1"/>
    </source>
</evidence>
<evidence type="ECO:0000259" key="7">
    <source>
        <dbReference type="Pfam" id="PF25183"/>
    </source>
</evidence>
<comment type="subcellular location">
    <subcellularLocation>
        <location evidence="1">Cell outer membrane</location>
        <topology evidence="1">Multi-pass membrane protein</topology>
    </subcellularLocation>
</comment>
<dbReference type="Pfam" id="PF25183">
    <property type="entry name" value="OMP_b-brl_4"/>
    <property type="match status" value="2"/>
</dbReference>
<name>Q02CR2_SOLUE</name>
<dbReference type="GO" id="GO:0030246">
    <property type="term" value="F:carbohydrate binding"/>
    <property type="evidence" value="ECO:0007669"/>
    <property type="project" value="InterPro"/>
</dbReference>
<dbReference type="KEGG" id="sus:Acid_0139"/>
<keyword evidence="3" id="KW-1134">Transmembrane beta strand</keyword>
<gene>
    <name evidence="8" type="ordered locus">Acid_0139</name>
</gene>
<dbReference type="HOGENOM" id="CLU_006298_0_0_0"/>
<feature type="domain" description="TonB-dependent transporter Oar-like beta-barrel" evidence="7">
    <location>
        <begin position="255"/>
        <end position="339"/>
    </location>
</feature>
<dbReference type="InterPro" id="IPR057601">
    <property type="entry name" value="Oar-like_b-barrel"/>
</dbReference>
<accession>Q02CR2</accession>
<evidence type="ECO:0000256" key="6">
    <source>
        <dbReference type="ARBA" id="ARBA00023237"/>
    </source>
</evidence>
<evidence type="ECO:0000256" key="5">
    <source>
        <dbReference type="ARBA" id="ARBA00023136"/>
    </source>
</evidence>
<feature type="domain" description="TonB-dependent transporter Oar-like beta-barrel" evidence="7">
    <location>
        <begin position="347"/>
        <end position="973"/>
    </location>
</feature>
<keyword evidence="8" id="KW-0675">Receptor</keyword>
<evidence type="ECO:0000256" key="3">
    <source>
        <dbReference type="ARBA" id="ARBA00022452"/>
    </source>
</evidence>
<dbReference type="InterPro" id="IPR013784">
    <property type="entry name" value="Carb-bd-like_fold"/>
</dbReference>
<evidence type="ECO:0000256" key="1">
    <source>
        <dbReference type="ARBA" id="ARBA00004571"/>
    </source>
</evidence>
<dbReference type="PANTHER" id="PTHR30069:SF46">
    <property type="entry name" value="OAR PROTEIN"/>
    <property type="match status" value="1"/>
</dbReference>
<dbReference type="Pfam" id="PF13620">
    <property type="entry name" value="CarboxypepD_reg"/>
    <property type="match status" value="1"/>
</dbReference>
<sequence length="1007" mass="109186" precursor="true">MNFGPLVPVFLAIFLCAAPLWAQRSAYVFGRIFDPSGASVPEAAITVVDQENGFRRTTQSDPDGSYMVASLEPGLYKVTVRKDGFVGMMRFDVKVSALAPAHADFSLKVGAVQETITVEGTAPLLSQEESSIGLRVFREDIQRIPVNGRGILGLLEFSPGTNITPATRGEAGQFSANGQRPNANYFTVDGASANTGVTAGGTPAQATGGVLPAMSAFGSLDSLLPLEAVDEFHVQTATSVSEPGRLPGASVSLSSRSGSNEFHASMVYRLRHETLAANDWFANVTGESRGPLRLHDLAPSLGGPLLRNRTFFFVSYQHLSLRGSYVFRQPVPSDETRAAAPDWVKPALDLYPQANGDSLGNGLAFWSGRNIRPSQLDTGTARIDHALTSRATLFARYNDSPSFNEFGSTEVNRLDLRFRSLTLGVNYRPGANWTIDFRANESQAEAQSSWAKPGGPILSGCDLEPLTSYLFPSAGSCDALVRFSIGGVGQVVTGREGTRRQRQFQMVESTGWKRGAQSFRMGMDFRRMKPVRRDATGVLSVIADDLSALADKRTLWLGSSPPLNTEADVTELSLWLQDTWQVSSRLTITPGLRWEFNPSPEPAGTTSFFHPETGTVFSDHRPLWPVVYNNFAPRLGAAWRVRKSGRTILRAGGGIFYDSSLSIATDLINGGPLSVTQFTNGRFGIVTSLLSYAFAPRLLLPRLGEWNFTLDQQLGTHDALSVSYVGSVGHRLLRREIGGIGNSITAQFAVTTNHGASAYQGLQAQYRRRLPQGLQVLVSYSWAHALDNDSSDSFLVWTGVGSPAARDHASSDFDLRHTATATLTYDFPVRHSGAGRWVGGWAIDSVARVRSGFPISVVENEQYQGVALANAFRPDQLLNQPVWIDDESAPGGRRLNVAAFLPAAPGVQGSLGRNSITGFGMSQIDLAIRRDFRWKERYTIGIRLEAFNVLNQANFADPVRYMSSPVFGQSTSMLNLMLGTGSPGSGLAPTLQTGGPRSLQGSLRFRF</sequence>
<evidence type="ECO:0000256" key="2">
    <source>
        <dbReference type="ARBA" id="ARBA00022448"/>
    </source>
</evidence>
<dbReference type="Gene3D" id="2.40.170.20">
    <property type="entry name" value="TonB-dependent receptor, beta-barrel domain"/>
    <property type="match status" value="1"/>
</dbReference>
<keyword evidence="6" id="KW-0998">Cell outer membrane</keyword>
<keyword evidence="4" id="KW-0812">Transmembrane</keyword>
<evidence type="ECO:0000256" key="4">
    <source>
        <dbReference type="ARBA" id="ARBA00022692"/>
    </source>
</evidence>
<dbReference type="InterPro" id="IPR039426">
    <property type="entry name" value="TonB-dep_rcpt-like"/>
</dbReference>
<dbReference type="InParanoid" id="Q02CR2"/>
<dbReference type="eggNOG" id="COG3485">
    <property type="taxonomic scope" value="Bacteria"/>
</dbReference>
<keyword evidence="2" id="KW-0813">Transport</keyword>
<dbReference type="AlphaFoldDB" id="Q02CR2"/>
<dbReference type="OrthoDB" id="97893at2"/>
<proteinExistence type="predicted"/>
<dbReference type="GO" id="GO:0044718">
    <property type="term" value="P:siderophore transmembrane transport"/>
    <property type="evidence" value="ECO:0007669"/>
    <property type="project" value="TreeGrafter"/>
</dbReference>
<dbReference type="EMBL" id="CP000473">
    <property type="protein sequence ID" value="ABJ81154.1"/>
    <property type="molecule type" value="Genomic_DNA"/>
</dbReference>
<dbReference type="GO" id="GO:0009279">
    <property type="term" value="C:cell outer membrane"/>
    <property type="evidence" value="ECO:0007669"/>
    <property type="project" value="UniProtKB-SubCell"/>
</dbReference>
<organism evidence="8">
    <name type="scientific">Solibacter usitatus (strain Ellin6076)</name>
    <dbReference type="NCBI Taxonomy" id="234267"/>
    <lineage>
        <taxon>Bacteria</taxon>
        <taxon>Pseudomonadati</taxon>
        <taxon>Acidobacteriota</taxon>
        <taxon>Terriglobia</taxon>
        <taxon>Bryobacterales</taxon>
        <taxon>Solibacteraceae</taxon>
        <taxon>Candidatus Solibacter</taxon>
    </lineage>
</organism>
<protein>
    <submittedName>
        <fullName evidence="8">TonB-dependent receptor, plug</fullName>
    </submittedName>
</protein>
<dbReference type="SUPFAM" id="SSF56935">
    <property type="entry name" value="Porins"/>
    <property type="match status" value="1"/>
</dbReference>
<dbReference type="STRING" id="234267.Acid_0139"/>
<dbReference type="PANTHER" id="PTHR30069">
    <property type="entry name" value="TONB-DEPENDENT OUTER MEMBRANE RECEPTOR"/>
    <property type="match status" value="1"/>
</dbReference>
<keyword evidence="5" id="KW-0472">Membrane</keyword>
<dbReference type="Gene3D" id="2.60.40.1120">
    <property type="entry name" value="Carboxypeptidase-like, regulatory domain"/>
    <property type="match status" value="1"/>
</dbReference>
<dbReference type="InterPro" id="IPR036942">
    <property type="entry name" value="Beta-barrel_TonB_sf"/>
</dbReference>
<dbReference type="SUPFAM" id="SSF49452">
    <property type="entry name" value="Starch-binding domain-like"/>
    <property type="match status" value="1"/>
</dbReference>